<evidence type="ECO:0000313" key="2">
    <source>
        <dbReference type="Proteomes" id="UP000427906"/>
    </source>
</evidence>
<dbReference type="KEGG" id="dalk:DSCA_51320"/>
<organism evidence="1 2">
    <name type="scientific">Desulfosarcina alkanivorans</name>
    <dbReference type="NCBI Taxonomy" id="571177"/>
    <lineage>
        <taxon>Bacteria</taxon>
        <taxon>Pseudomonadati</taxon>
        <taxon>Thermodesulfobacteriota</taxon>
        <taxon>Desulfobacteria</taxon>
        <taxon>Desulfobacterales</taxon>
        <taxon>Desulfosarcinaceae</taxon>
        <taxon>Desulfosarcina</taxon>
    </lineage>
</organism>
<reference evidence="1 2" key="1">
    <citation type="submission" date="2019-11" db="EMBL/GenBank/DDBJ databases">
        <title>Comparative genomics of hydrocarbon-degrading Desulfosarcina strains.</title>
        <authorList>
            <person name="Watanabe M."/>
            <person name="Kojima H."/>
            <person name="Fukui M."/>
        </authorList>
    </citation>
    <scope>NUCLEOTIDE SEQUENCE [LARGE SCALE GENOMIC DNA]</scope>
    <source>
        <strain evidence="1 2">PL12</strain>
    </source>
</reference>
<evidence type="ECO:0000313" key="1">
    <source>
        <dbReference type="EMBL" id="BBO71202.1"/>
    </source>
</evidence>
<name>A0A5K7YN53_9BACT</name>
<protein>
    <submittedName>
        <fullName evidence="1">Uncharacterized protein</fullName>
    </submittedName>
</protein>
<dbReference type="Proteomes" id="UP000427906">
    <property type="component" value="Chromosome"/>
</dbReference>
<keyword evidence="2" id="KW-1185">Reference proteome</keyword>
<sequence>MVTEAIICLEQVKTHFPYRKNFWGQPTQWVRAVDGVNLAIVAGE</sequence>
<dbReference type="EMBL" id="AP021874">
    <property type="protein sequence ID" value="BBO71202.1"/>
    <property type="molecule type" value="Genomic_DNA"/>
</dbReference>
<proteinExistence type="predicted"/>
<gene>
    <name evidence="1" type="ORF">DSCA_51320</name>
</gene>
<dbReference type="AlphaFoldDB" id="A0A5K7YN53"/>
<dbReference type="RefSeq" id="WP_269434618.1">
    <property type="nucleotide sequence ID" value="NZ_AP021874.1"/>
</dbReference>
<accession>A0A5K7YN53</accession>